<accession>A0A443SU05</accession>
<keyword evidence="2" id="KW-1185">Reference proteome</keyword>
<dbReference type="AlphaFoldDB" id="A0A443SU05"/>
<evidence type="ECO:0000313" key="2">
    <source>
        <dbReference type="Proteomes" id="UP000288716"/>
    </source>
</evidence>
<organism evidence="1 2">
    <name type="scientific">Leptotrombidium deliense</name>
    <dbReference type="NCBI Taxonomy" id="299467"/>
    <lineage>
        <taxon>Eukaryota</taxon>
        <taxon>Metazoa</taxon>
        <taxon>Ecdysozoa</taxon>
        <taxon>Arthropoda</taxon>
        <taxon>Chelicerata</taxon>
        <taxon>Arachnida</taxon>
        <taxon>Acari</taxon>
        <taxon>Acariformes</taxon>
        <taxon>Trombidiformes</taxon>
        <taxon>Prostigmata</taxon>
        <taxon>Anystina</taxon>
        <taxon>Parasitengona</taxon>
        <taxon>Trombiculoidea</taxon>
        <taxon>Trombiculidae</taxon>
        <taxon>Leptotrombidium</taxon>
    </lineage>
</organism>
<comment type="caution">
    <text evidence="1">The sequence shown here is derived from an EMBL/GenBank/DDBJ whole genome shotgun (WGS) entry which is preliminary data.</text>
</comment>
<dbReference type="Proteomes" id="UP000288716">
    <property type="component" value="Unassembled WGS sequence"/>
</dbReference>
<sequence length="40" mass="4842">MDNVIHFIFHLIQIIIQLNRLHLNHVLFVNLKNFVSLQFV</sequence>
<protein>
    <submittedName>
        <fullName evidence="1">Uncharacterized protein</fullName>
    </submittedName>
</protein>
<name>A0A443SU05_9ACAR</name>
<dbReference type="VEuPathDB" id="VectorBase:LDEU001054"/>
<dbReference type="EMBL" id="NCKV01000310">
    <property type="protein sequence ID" value="RWS30980.1"/>
    <property type="molecule type" value="Genomic_DNA"/>
</dbReference>
<evidence type="ECO:0000313" key="1">
    <source>
        <dbReference type="EMBL" id="RWS30980.1"/>
    </source>
</evidence>
<proteinExistence type="predicted"/>
<reference evidence="1 2" key="1">
    <citation type="journal article" date="2018" name="Gigascience">
        <title>Genomes of trombidid mites reveal novel predicted allergens and laterally-transferred genes associated with secondary metabolism.</title>
        <authorList>
            <person name="Dong X."/>
            <person name="Chaisiri K."/>
            <person name="Xia D."/>
            <person name="Armstrong S.D."/>
            <person name="Fang Y."/>
            <person name="Donnelly M.J."/>
            <person name="Kadowaki T."/>
            <person name="McGarry J.W."/>
            <person name="Darby A.C."/>
            <person name="Makepeace B.L."/>
        </authorList>
    </citation>
    <scope>NUCLEOTIDE SEQUENCE [LARGE SCALE GENOMIC DNA]</scope>
    <source>
        <strain evidence="1">UoL-UT</strain>
    </source>
</reference>
<gene>
    <name evidence="1" type="ORF">B4U80_00957</name>
</gene>